<organism evidence="2 3">
    <name type="scientific">Actinomyces ruminicola</name>
    <dbReference type="NCBI Taxonomy" id="332524"/>
    <lineage>
        <taxon>Bacteria</taxon>
        <taxon>Bacillati</taxon>
        <taxon>Actinomycetota</taxon>
        <taxon>Actinomycetes</taxon>
        <taxon>Actinomycetales</taxon>
        <taxon>Actinomycetaceae</taxon>
        <taxon>Actinomyces</taxon>
    </lineage>
</organism>
<protein>
    <recommendedName>
        <fullName evidence="4">FtsX-like permease family protein</fullName>
    </recommendedName>
</protein>
<gene>
    <name evidence="2" type="ORF">SAMN04487766_10480</name>
</gene>
<evidence type="ECO:0000313" key="3">
    <source>
        <dbReference type="Proteomes" id="UP000199671"/>
    </source>
</evidence>
<feature type="transmembrane region" description="Helical" evidence="1">
    <location>
        <begin position="198"/>
        <end position="220"/>
    </location>
</feature>
<feature type="transmembrane region" description="Helical" evidence="1">
    <location>
        <begin position="667"/>
        <end position="685"/>
    </location>
</feature>
<dbReference type="RefSeq" id="WP_092608856.1">
    <property type="nucleotide sequence ID" value="NZ_FNHU01000004.1"/>
</dbReference>
<dbReference type="EMBL" id="FNHU01000004">
    <property type="protein sequence ID" value="SDM58671.1"/>
    <property type="molecule type" value="Genomic_DNA"/>
</dbReference>
<dbReference type="Proteomes" id="UP000199671">
    <property type="component" value="Unassembled WGS sequence"/>
</dbReference>
<dbReference type="AlphaFoldDB" id="A0A1G9UFF0"/>
<proteinExistence type="predicted"/>
<evidence type="ECO:0000313" key="2">
    <source>
        <dbReference type="EMBL" id="SDM58671.1"/>
    </source>
</evidence>
<feature type="transmembrane region" description="Helical" evidence="1">
    <location>
        <begin position="362"/>
        <end position="387"/>
    </location>
</feature>
<keyword evidence="1" id="KW-0472">Membrane</keyword>
<feature type="transmembrane region" description="Helical" evidence="1">
    <location>
        <begin position="333"/>
        <end position="350"/>
    </location>
</feature>
<sequence>MNRRLLSGLLRIGTSLRHSESRLLARTQTVALFLGTCLLCLSLAGLALTWFGDTLHRERAESIAPQLCDAQEATVLYRFGGFTQVNNRPVTVIVLSPLSDDAPLPPGVAEWPNPGEAVVSPALTRDLTGELEGLFGPVSAEIGLDGLEVPQERRVYLRPTEQALNVEVMEPICGFGAKTEGGAYAGSGSLNASPVAEVLLLVAGVLLLPAIGATASASSLRGEENRRRITALVTSGLRRRDLAVIDLAETWPGMLGGFVLAGALTGVAMYMDVRVPWVDAWFPAADTRRLTGPIVAALLIGAVLAVAIVLLGRGRGRHVVAPRRRHRRRRWKHASPALLLICGLLLAIWFPLWNPSSVLKQFVYAIGVLVTVLALPGVVTALAAWCGRLLAHSGYRRGHAGRLIAGRQLVSLSKTSSHLALAMTLALLAGGQIQLWASSMSPQYFESVEALNTWGEKVAVLEHLDAANSPADVVSLLPDGVEPFAAGFDFDEADADAEPAPRIEAGCELLSSWDLECTPQQVATTALLTDVPVLGQVYELAGATDIEIVPTSDAARIIGEYNSDATVYLMTVTGHDLSMRGIERLLHANAPGVQIITQPQDWITAGEVQYIRSRWTVTLGAEGLSVLAIVLGLALAHDSARTARNLAPVGALSGSASCAASTARWRTGVIVLVSGLTATVIYRVLPIGMARISTDNDIATWQPSSTYVSICLVITVLVAVIASISAARATGRATRRWRP</sequence>
<feature type="transmembrane region" description="Helical" evidence="1">
    <location>
        <begin position="247"/>
        <end position="270"/>
    </location>
</feature>
<feature type="transmembrane region" description="Helical" evidence="1">
    <location>
        <begin position="30"/>
        <end position="51"/>
    </location>
</feature>
<evidence type="ECO:0000256" key="1">
    <source>
        <dbReference type="SAM" id="Phobius"/>
    </source>
</evidence>
<keyword evidence="1" id="KW-1133">Transmembrane helix</keyword>
<accession>A0A1G9UFF0</accession>
<evidence type="ECO:0008006" key="4">
    <source>
        <dbReference type="Google" id="ProtNLM"/>
    </source>
</evidence>
<reference evidence="2 3" key="1">
    <citation type="submission" date="2016-10" db="EMBL/GenBank/DDBJ databases">
        <authorList>
            <person name="de Groot N.N."/>
        </authorList>
    </citation>
    <scope>NUCLEOTIDE SEQUENCE [LARGE SCALE GENOMIC DNA]</scope>
    <source>
        <strain evidence="2 3">KPR-7B</strain>
    </source>
</reference>
<feature type="transmembrane region" description="Helical" evidence="1">
    <location>
        <begin position="290"/>
        <end position="312"/>
    </location>
</feature>
<keyword evidence="1" id="KW-0812">Transmembrane</keyword>
<name>A0A1G9UFF0_9ACTO</name>
<dbReference type="OrthoDB" id="3258069at2"/>
<feature type="transmembrane region" description="Helical" evidence="1">
    <location>
        <begin position="705"/>
        <end position="727"/>
    </location>
</feature>